<organism evidence="1 2">
    <name type="scientific">Providencia rettgeri</name>
    <dbReference type="NCBI Taxonomy" id="587"/>
    <lineage>
        <taxon>Bacteria</taxon>
        <taxon>Pseudomonadati</taxon>
        <taxon>Pseudomonadota</taxon>
        <taxon>Gammaproteobacteria</taxon>
        <taxon>Enterobacterales</taxon>
        <taxon>Morganellaceae</taxon>
        <taxon>Providencia</taxon>
    </lineage>
</organism>
<gene>
    <name evidence="1" type="ORF">CHI95_09175</name>
</gene>
<sequence>MDIESNRMEKISASVKLDLCNYFNWNDVDVNYNIIDIDEKKIYALSSDYEWQLIYWHHDMDLSLKERLFAGVQYWSNYSEAYQKILTKLDKGNKKIDFCNRYNNLFEIFSLNANHKVPYDHLLSLYRWRSIVSEYAYEKWSENKTVALPLRQKIELDETAPIICRGNEISNYIRFGQLSFSNKEVLTIRLLLSHRNINEISRIQGCSEEDEYIRVNNIKKKLNCEMVSQKECFSVMKDHGITLASLEKLMPIN</sequence>
<accession>A0A264VVE4</accession>
<reference evidence="1 2" key="1">
    <citation type="submission" date="2017-07" db="EMBL/GenBank/DDBJ databases">
        <title>blaIMP-27 on transferable plasmids in Proteus mirabilis and Providencia rettgeri.</title>
        <authorList>
            <person name="Potter R."/>
        </authorList>
    </citation>
    <scope>NUCLEOTIDE SEQUENCE [LARGE SCALE GENOMIC DNA]</scope>
    <source>
        <strain evidence="1 2">PR1</strain>
    </source>
</reference>
<name>A0A264VVE4_PRORE</name>
<dbReference type="RefSeq" id="WP_094961463.1">
    <property type="nucleotide sequence ID" value="NZ_NOWC01000009.1"/>
</dbReference>
<protein>
    <submittedName>
        <fullName evidence="1">Uncharacterized protein</fullName>
    </submittedName>
</protein>
<dbReference type="EMBL" id="NOWC01000009">
    <property type="protein sequence ID" value="OZS74747.1"/>
    <property type="molecule type" value="Genomic_DNA"/>
</dbReference>
<proteinExistence type="predicted"/>
<evidence type="ECO:0000313" key="1">
    <source>
        <dbReference type="EMBL" id="OZS74747.1"/>
    </source>
</evidence>
<dbReference type="AlphaFoldDB" id="A0A264VVE4"/>
<evidence type="ECO:0000313" key="2">
    <source>
        <dbReference type="Proteomes" id="UP000216001"/>
    </source>
</evidence>
<dbReference type="Proteomes" id="UP000216001">
    <property type="component" value="Unassembled WGS sequence"/>
</dbReference>
<comment type="caution">
    <text evidence="1">The sequence shown here is derived from an EMBL/GenBank/DDBJ whole genome shotgun (WGS) entry which is preliminary data.</text>
</comment>